<dbReference type="SMART" id="SM00220">
    <property type="entry name" value="S_TKc"/>
    <property type="match status" value="1"/>
</dbReference>
<evidence type="ECO:0000256" key="3">
    <source>
        <dbReference type="ARBA" id="ARBA00022777"/>
    </source>
</evidence>
<feature type="binding site" evidence="5">
    <location>
        <position position="43"/>
    </location>
    <ligand>
        <name>ATP</name>
        <dbReference type="ChEBI" id="CHEBI:30616"/>
    </ligand>
</feature>
<keyword evidence="7" id="KW-1133">Transmembrane helix</keyword>
<sequence length="606" mass="62917">MAELDLVAQALPSYEVGGQIGQGGFGVVLAGRHKRLDRPVAIKEIPREFAIDPDVRKRFVAEARVLASIDHPHVVPVFDYVEHEGLCLLVMELLTGGTVWSRFTEDGFDAPSAVAVALACAAGLQSAHDRGILHRDIKPENLMFSASGALKVTDFGIAKMIGGNETLATKAGDIIGTPSYIAPEQAQGHELSPATDVYALATMLYELLSGVLPFPRGGDAMAMLFRHAFELPDPLTRVAPDVPFALAEIVMHGLATDPADRYASAETFGIALAEAATHCWGTGWLAAPGIPVLGADRIVSAAGGTVRTSPAYADSDPTRRTPPPANVAPVRPSILVRESAFQLSDIRQEDLVPVQSVIKVKVKSARVPFAVAAVFALLAMVIPFIGLGAATTGGDLRPGTVTIAGVDPSVGGPVAVDLTAPLVVTTTDVGPADTVRVALQVGGVPVGEKSAPLVATAPNAAAATVPPLVNPYLVAGQLTGELFLTKDGVLVANWRFLVHTEQRPTTTAAAVAVALVALFGVAYLESFVRSLVQGRRRISGSLGIPASTALLAATGVCAVWILKGHEPTTTALVSSATLGLVAGIAATVGAGRIGARRRLRARTTSR</sequence>
<comment type="caution">
    <text evidence="9">The sequence shown here is derived from an EMBL/GenBank/DDBJ whole genome shotgun (WGS) entry which is preliminary data.</text>
</comment>
<dbReference type="SUPFAM" id="SSF56112">
    <property type="entry name" value="Protein kinase-like (PK-like)"/>
    <property type="match status" value="1"/>
</dbReference>
<evidence type="ECO:0000256" key="1">
    <source>
        <dbReference type="ARBA" id="ARBA00022679"/>
    </source>
</evidence>
<dbReference type="Gene3D" id="3.30.200.20">
    <property type="entry name" value="Phosphorylase Kinase, domain 1"/>
    <property type="match status" value="1"/>
</dbReference>
<accession>A0A848KR45</accession>
<dbReference type="AlphaFoldDB" id="A0A848KR45"/>
<keyword evidence="10" id="KW-1185">Reference proteome</keyword>
<evidence type="ECO:0000256" key="4">
    <source>
        <dbReference type="ARBA" id="ARBA00022840"/>
    </source>
</evidence>
<reference evidence="9 10" key="2">
    <citation type="submission" date="2020-06" db="EMBL/GenBank/DDBJ databases">
        <title>Antribacter stalactiti gen. nov., sp. nov., a new member of the family Nacardiaceae isolated from a cave.</title>
        <authorList>
            <person name="Kim I.S."/>
        </authorList>
    </citation>
    <scope>NUCLEOTIDE SEQUENCE [LARGE SCALE GENOMIC DNA]</scope>
    <source>
        <strain evidence="9 10">YC2-7</strain>
    </source>
</reference>
<reference evidence="9 10" key="1">
    <citation type="submission" date="2019-05" db="EMBL/GenBank/DDBJ databases">
        <authorList>
            <person name="Lee S.D."/>
        </authorList>
    </citation>
    <scope>NUCLEOTIDE SEQUENCE [LARGE SCALE GENOMIC DNA]</scope>
    <source>
        <strain evidence="9 10">YC2-7</strain>
    </source>
</reference>
<evidence type="ECO:0000256" key="7">
    <source>
        <dbReference type="SAM" id="Phobius"/>
    </source>
</evidence>
<name>A0A848KR45_9NOCA</name>
<keyword evidence="1" id="KW-0808">Transferase</keyword>
<keyword evidence="3 9" id="KW-0418">Kinase</keyword>
<dbReference type="InterPro" id="IPR000719">
    <property type="entry name" value="Prot_kinase_dom"/>
</dbReference>
<feature type="transmembrane region" description="Helical" evidence="7">
    <location>
        <begin position="540"/>
        <end position="562"/>
    </location>
</feature>
<evidence type="ECO:0000313" key="10">
    <source>
        <dbReference type="Proteomes" id="UP000535543"/>
    </source>
</evidence>
<evidence type="ECO:0000256" key="6">
    <source>
        <dbReference type="SAM" id="MobiDB-lite"/>
    </source>
</evidence>
<dbReference type="Gene3D" id="1.10.510.10">
    <property type="entry name" value="Transferase(Phosphotransferase) domain 1"/>
    <property type="match status" value="1"/>
</dbReference>
<dbReference type="PANTHER" id="PTHR43289:SF34">
    <property type="entry name" value="SERINE_THREONINE-PROTEIN KINASE YBDM-RELATED"/>
    <property type="match status" value="1"/>
</dbReference>
<dbReference type="Pfam" id="PF00069">
    <property type="entry name" value="Pkinase"/>
    <property type="match status" value="1"/>
</dbReference>
<dbReference type="PROSITE" id="PS50011">
    <property type="entry name" value="PROTEIN_KINASE_DOM"/>
    <property type="match status" value="1"/>
</dbReference>
<dbReference type="PROSITE" id="PS00107">
    <property type="entry name" value="PROTEIN_KINASE_ATP"/>
    <property type="match status" value="1"/>
</dbReference>
<protein>
    <submittedName>
        <fullName evidence="9">Serine/threonine protein kinase</fullName>
    </submittedName>
</protein>
<dbReference type="PROSITE" id="PS00108">
    <property type="entry name" value="PROTEIN_KINASE_ST"/>
    <property type="match status" value="1"/>
</dbReference>
<evidence type="ECO:0000313" key="9">
    <source>
        <dbReference type="EMBL" id="NMN98750.1"/>
    </source>
</evidence>
<keyword evidence="2 5" id="KW-0547">Nucleotide-binding</keyword>
<keyword evidence="9" id="KW-0723">Serine/threonine-protein kinase</keyword>
<dbReference type="GO" id="GO:0004674">
    <property type="term" value="F:protein serine/threonine kinase activity"/>
    <property type="evidence" value="ECO:0007669"/>
    <property type="project" value="UniProtKB-KW"/>
</dbReference>
<keyword evidence="7" id="KW-0812">Transmembrane</keyword>
<dbReference type="EMBL" id="VCQU01000012">
    <property type="protein sequence ID" value="NMN98750.1"/>
    <property type="molecule type" value="Genomic_DNA"/>
</dbReference>
<organism evidence="9 10">
    <name type="scientific">Antrihabitans stalactiti</name>
    <dbReference type="NCBI Taxonomy" id="2584121"/>
    <lineage>
        <taxon>Bacteria</taxon>
        <taxon>Bacillati</taxon>
        <taxon>Actinomycetota</taxon>
        <taxon>Actinomycetes</taxon>
        <taxon>Mycobacteriales</taxon>
        <taxon>Nocardiaceae</taxon>
        <taxon>Antrihabitans</taxon>
    </lineage>
</organism>
<feature type="transmembrane region" description="Helical" evidence="7">
    <location>
        <begin position="369"/>
        <end position="390"/>
    </location>
</feature>
<keyword evidence="7" id="KW-0472">Membrane</keyword>
<proteinExistence type="predicted"/>
<dbReference type="InterPro" id="IPR011009">
    <property type="entry name" value="Kinase-like_dom_sf"/>
</dbReference>
<keyword evidence="4 5" id="KW-0067">ATP-binding</keyword>
<feature type="transmembrane region" description="Helical" evidence="7">
    <location>
        <begin position="568"/>
        <end position="590"/>
    </location>
</feature>
<feature type="transmembrane region" description="Helical" evidence="7">
    <location>
        <begin position="507"/>
        <end position="528"/>
    </location>
</feature>
<dbReference type="GO" id="GO:0005524">
    <property type="term" value="F:ATP binding"/>
    <property type="evidence" value="ECO:0007669"/>
    <property type="project" value="UniProtKB-UniRule"/>
</dbReference>
<dbReference type="CDD" id="cd14014">
    <property type="entry name" value="STKc_PknB_like"/>
    <property type="match status" value="1"/>
</dbReference>
<evidence type="ECO:0000256" key="2">
    <source>
        <dbReference type="ARBA" id="ARBA00022741"/>
    </source>
</evidence>
<feature type="domain" description="Protein kinase" evidence="8">
    <location>
        <begin position="14"/>
        <end position="281"/>
    </location>
</feature>
<dbReference type="PANTHER" id="PTHR43289">
    <property type="entry name" value="MITOGEN-ACTIVATED PROTEIN KINASE KINASE KINASE 20-RELATED"/>
    <property type="match status" value="1"/>
</dbReference>
<feature type="region of interest" description="Disordered" evidence="6">
    <location>
        <begin position="309"/>
        <end position="329"/>
    </location>
</feature>
<evidence type="ECO:0000259" key="8">
    <source>
        <dbReference type="PROSITE" id="PS50011"/>
    </source>
</evidence>
<dbReference type="Proteomes" id="UP000535543">
    <property type="component" value="Unassembled WGS sequence"/>
</dbReference>
<gene>
    <name evidence="9" type="ORF">FGL95_27325</name>
</gene>
<dbReference type="InterPro" id="IPR008271">
    <property type="entry name" value="Ser/Thr_kinase_AS"/>
</dbReference>
<dbReference type="InterPro" id="IPR017441">
    <property type="entry name" value="Protein_kinase_ATP_BS"/>
</dbReference>
<evidence type="ECO:0000256" key="5">
    <source>
        <dbReference type="PROSITE-ProRule" id="PRU10141"/>
    </source>
</evidence>